<gene>
    <name evidence="2" type="ORF">M413DRAFT_443507</name>
</gene>
<proteinExistence type="predicted"/>
<feature type="domain" description="CUE" evidence="1">
    <location>
        <begin position="64"/>
        <end position="106"/>
    </location>
</feature>
<dbReference type="STRING" id="686832.A0A0C2YRF7"/>
<dbReference type="InterPro" id="IPR003892">
    <property type="entry name" value="CUE"/>
</dbReference>
<evidence type="ECO:0000313" key="3">
    <source>
        <dbReference type="Proteomes" id="UP000053424"/>
    </source>
</evidence>
<dbReference type="Proteomes" id="UP000053424">
    <property type="component" value="Unassembled WGS sequence"/>
</dbReference>
<organism evidence="2 3">
    <name type="scientific">Hebeloma cylindrosporum</name>
    <dbReference type="NCBI Taxonomy" id="76867"/>
    <lineage>
        <taxon>Eukaryota</taxon>
        <taxon>Fungi</taxon>
        <taxon>Dikarya</taxon>
        <taxon>Basidiomycota</taxon>
        <taxon>Agaricomycotina</taxon>
        <taxon>Agaricomycetes</taxon>
        <taxon>Agaricomycetidae</taxon>
        <taxon>Agaricales</taxon>
        <taxon>Agaricineae</taxon>
        <taxon>Hymenogastraceae</taxon>
        <taxon>Hebeloma</taxon>
    </lineage>
</organism>
<reference evidence="2 3" key="1">
    <citation type="submission" date="2014-04" db="EMBL/GenBank/DDBJ databases">
        <authorList>
            <consortium name="DOE Joint Genome Institute"/>
            <person name="Kuo A."/>
            <person name="Gay G."/>
            <person name="Dore J."/>
            <person name="Kohler A."/>
            <person name="Nagy L.G."/>
            <person name="Floudas D."/>
            <person name="Copeland A."/>
            <person name="Barry K.W."/>
            <person name="Cichocki N."/>
            <person name="Veneault-Fourrey C."/>
            <person name="LaButti K."/>
            <person name="Lindquist E.A."/>
            <person name="Lipzen A."/>
            <person name="Lundell T."/>
            <person name="Morin E."/>
            <person name="Murat C."/>
            <person name="Sun H."/>
            <person name="Tunlid A."/>
            <person name="Henrissat B."/>
            <person name="Grigoriev I.V."/>
            <person name="Hibbett D.S."/>
            <person name="Martin F."/>
            <person name="Nordberg H.P."/>
            <person name="Cantor M.N."/>
            <person name="Hua S.X."/>
        </authorList>
    </citation>
    <scope>NUCLEOTIDE SEQUENCE [LARGE SCALE GENOMIC DNA]</scope>
    <source>
        <strain evidence="3">h7</strain>
    </source>
</reference>
<keyword evidence="3" id="KW-1185">Reference proteome</keyword>
<evidence type="ECO:0000313" key="2">
    <source>
        <dbReference type="EMBL" id="KIM43587.1"/>
    </source>
</evidence>
<protein>
    <recommendedName>
        <fullName evidence="1">CUE domain-containing protein</fullName>
    </recommendedName>
</protein>
<sequence>MWMESLYFVNPNVFLFFLDRKKIIGVSPVCECLLDCILTVLKVGHDSTEQRSAADALGFRPKNVTQEMVDTVSNMFPDIPPDNIRYNLLRTGSVELTTNKILERGFLDAPPPAYHTLYPRNPDPPRAAQPNLLAVPGLPKKGSESLISRYRLQDRVKQDEEIREEELGGKAVWEDSAEKREASLKERKAKMILAARQRLLAQQEKDKEAAANGKTS</sequence>
<dbReference type="SMART" id="SM00546">
    <property type="entry name" value="CUE"/>
    <property type="match status" value="1"/>
</dbReference>
<dbReference type="Pfam" id="PF02845">
    <property type="entry name" value="CUE"/>
    <property type="match status" value="1"/>
</dbReference>
<dbReference type="CDD" id="cd14424">
    <property type="entry name" value="CUE_Cue1p_like"/>
    <property type="match status" value="1"/>
</dbReference>
<accession>A0A0C2YRF7</accession>
<dbReference type="Gene3D" id="1.10.8.10">
    <property type="entry name" value="DNA helicase RuvA subunit, C-terminal domain"/>
    <property type="match status" value="1"/>
</dbReference>
<dbReference type="HOGENOM" id="CLU_083690_0_0_1"/>
<evidence type="ECO:0000259" key="1">
    <source>
        <dbReference type="PROSITE" id="PS51140"/>
    </source>
</evidence>
<dbReference type="GO" id="GO:0043130">
    <property type="term" value="F:ubiquitin binding"/>
    <property type="evidence" value="ECO:0007669"/>
    <property type="project" value="InterPro"/>
</dbReference>
<name>A0A0C2YRF7_HEBCY</name>
<dbReference type="AlphaFoldDB" id="A0A0C2YRF7"/>
<dbReference type="PROSITE" id="PS51140">
    <property type="entry name" value="CUE"/>
    <property type="match status" value="1"/>
</dbReference>
<dbReference type="EMBL" id="KN831775">
    <property type="protein sequence ID" value="KIM43587.1"/>
    <property type="molecule type" value="Genomic_DNA"/>
</dbReference>
<dbReference type="OrthoDB" id="3824970at2759"/>
<reference evidence="3" key="2">
    <citation type="submission" date="2015-01" db="EMBL/GenBank/DDBJ databases">
        <title>Evolutionary Origins and Diversification of the Mycorrhizal Mutualists.</title>
        <authorList>
            <consortium name="DOE Joint Genome Institute"/>
            <consortium name="Mycorrhizal Genomics Consortium"/>
            <person name="Kohler A."/>
            <person name="Kuo A."/>
            <person name="Nagy L.G."/>
            <person name="Floudas D."/>
            <person name="Copeland A."/>
            <person name="Barry K.W."/>
            <person name="Cichocki N."/>
            <person name="Veneault-Fourrey C."/>
            <person name="LaButti K."/>
            <person name="Lindquist E.A."/>
            <person name="Lipzen A."/>
            <person name="Lundell T."/>
            <person name="Morin E."/>
            <person name="Murat C."/>
            <person name="Riley R."/>
            <person name="Ohm R."/>
            <person name="Sun H."/>
            <person name="Tunlid A."/>
            <person name="Henrissat B."/>
            <person name="Grigoriev I.V."/>
            <person name="Hibbett D.S."/>
            <person name="Martin F."/>
        </authorList>
    </citation>
    <scope>NUCLEOTIDE SEQUENCE [LARGE SCALE GENOMIC DNA]</scope>
    <source>
        <strain evidence="3">h7</strain>
    </source>
</reference>